<reference evidence="1 2" key="1">
    <citation type="submission" date="2024-11" db="EMBL/GenBank/DDBJ databases">
        <title>Chromosome-level genome assembly of Eucalyptus globulus Labill. provides insights into its genome evolution.</title>
        <authorList>
            <person name="Li X."/>
        </authorList>
    </citation>
    <scope>NUCLEOTIDE SEQUENCE [LARGE SCALE GENOMIC DNA]</scope>
    <source>
        <strain evidence="1">CL2024</strain>
        <tissue evidence="1">Fresh tender leaves</tissue>
    </source>
</reference>
<evidence type="ECO:0000313" key="2">
    <source>
        <dbReference type="Proteomes" id="UP001634007"/>
    </source>
</evidence>
<comment type="caution">
    <text evidence="1">The sequence shown here is derived from an EMBL/GenBank/DDBJ whole genome shotgun (WGS) entry which is preliminary data.</text>
</comment>
<organism evidence="1 2">
    <name type="scientific">Eucalyptus globulus</name>
    <name type="common">Tasmanian blue gum</name>
    <dbReference type="NCBI Taxonomy" id="34317"/>
    <lineage>
        <taxon>Eukaryota</taxon>
        <taxon>Viridiplantae</taxon>
        <taxon>Streptophyta</taxon>
        <taxon>Embryophyta</taxon>
        <taxon>Tracheophyta</taxon>
        <taxon>Spermatophyta</taxon>
        <taxon>Magnoliopsida</taxon>
        <taxon>eudicotyledons</taxon>
        <taxon>Gunneridae</taxon>
        <taxon>Pentapetalae</taxon>
        <taxon>rosids</taxon>
        <taxon>malvids</taxon>
        <taxon>Myrtales</taxon>
        <taxon>Myrtaceae</taxon>
        <taxon>Myrtoideae</taxon>
        <taxon>Eucalypteae</taxon>
        <taxon>Eucalyptus</taxon>
    </lineage>
</organism>
<proteinExistence type="predicted"/>
<name>A0ABD3M143_EUCGL</name>
<accession>A0ABD3M143</accession>
<protein>
    <submittedName>
        <fullName evidence="1">Uncharacterized protein</fullName>
    </submittedName>
</protein>
<dbReference type="AlphaFoldDB" id="A0ABD3M143"/>
<dbReference type="EMBL" id="JBJKBG010000001">
    <property type="protein sequence ID" value="KAL3754275.1"/>
    <property type="molecule type" value="Genomic_DNA"/>
</dbReference>
<keyword evidence="2" id="KW-1185">Reference proteome</keyword>
<evidence type="ECO:0000313" key="1">
    <source>
        <dbReference type="EMBL" id="KAL3754275.1"/>
    </source>
</evidence>
<gene>
    <name evidence="1" type="ORF">ACJRO7_001501</name>
</gene>
<sequence length="122" mass="13312">MFAGTQQASTEGCKTSSRLIGLHDPSQCGATVIQPNVQQTSPWQSFLALSNPQRARTASIDHRLLDLNKIHQGGVTLTKTTLRLLNQGETDLPRQRLPVSSSFRQRLPVSCTQQAGCTARQA</sequence>
<dbReference type="Proteomes" id="UP001634007">
    <property type="component" value="Unassembled WGS sequence"/>
</dbReference>